<sequence>MTASKFIEVLDPIPHSRSASDVSLEDILEQTAMRRSSGASDNGPSSASSNASDREQNGGGASGPIKSRLRRLTLGKRDKVELDKQRGKRTSPPLGLRSGGDIQRTFTATRLDLALSSSLCRLLLPGALDEYTGSVTSIVPVQAPASSQNRRHKVPRTVRLQSDARKTHIPPA</sequence>
<dbReference type="EMBL" id="KV407466">
    <property type="protein sequence ID" value="KZF19421.1"/>
    <property type="molecule type" value="Genomic_DNA"/>
</dbReference>
<evidence type="ECO:0000256" key="1">
    <source>
        <dbReference type="SAM" id="MobiDB-lite"/>
    </source>
</evidence>
<feature type="compositionally biased region" description="Polar residues" evidence="1">
    <location>
        <begin position="33"/>
        <end position="51"/>
    </location>
</feature>
<dbReference type="RefSeq" id="XP_018184976.1">
    <property type="nucleotide sequence ID" value="XM_018335507.1"/>
</dbReference>
<gene>
    <name evidence="2" type="ORF">L228DRAFT_271230</name>
</gene>
<accession>A0A164ZRJ3</accession>
<dbReference type="Proteomes" id="UP000076632">
    <property type="component" value="Unassembled WGS sequence"/>
</dbReference>
<organism evidence="2 3">
    <name type="scientific">Xylona heveae (strain CBS 132557 / TC161)</name>
    <dbReference type="NCBI Taxonomy" id="1328760"/>
    <lineage>
        <taxon>Eukaryota</taxon>
        <taxon>Fungi</taxon>
        <taxon>Dikarya</taxon>
        <taxon>Ascomycota</taxon>
        <taxon>Pezizomycotina</taxon>
        <taxon>Xylonomycetes</taxon>
        <taxon>Xylonales</taxon>
        <taxon>Xylonaceae</taxon>
        <taxon>Xylona</taxon>
    </lineage>
</organism>
<name>A0A164ZRJ3_XYLHT</name>
<feature type="compositionally biased region" description="Basic and acidic residues" evidence="1">
    <location>
        <begin position="75"/>
        <end position="85"/>
    </location>
</feature>
<reference evidence="2 3" key="1">
    <citation type="journal article" date="2016" name="Fungal Biol.">
        <title>The genome of Xylona heveae provides a window into fungal endophytism.</title>
        <authorList>
            <person name="Gazis R."/>
            <person name="Kuo A."/>
            <person name="Riley R."/>
            <person name="LaButti K."/>
            <person name="Lipzen A."/>
            <person name="Lin J."/>
            <person name="Amirebrahimi M."/>
            <person name="Hesse C.N."/>
            <person name="Spatafora J.W."/>
            <person name="Henrissat B."/>
            <person name="Hainaut M."/>
            <person name="Grigoriev I.V."/>
            <person name="Hibbett D.S."/>
        </authorList>
    </citation>
    <scope>NUCLEOTIDE SEQUENCE [LARGE SCALE GENOMIC DNA]</scope>
    <source>
        <strain evidence="2 3">TC161</strain>
    </source>
</reference>
<dbReference type="InParanoid" id="A0A164ZRJ3"/>
<dbReference type="AlphaFoldDB" id="A0A164ZRJ3"/>
<keyword evidence="3" id="KW-1185">Reference proteome</keyword>
<feature type="region of interest" description="Disordered" evidence="1">
    <location>
        <begin position="144"/>
        <end position="172"/>
    </location>
</feature>
<feature type="region of interest" description="Disordered" evidence="1">
    <location>
        <begin position="1"/>
        <end position="100"/>
    </location>
</feature>
<dbReference type="GeneID" id="28900644"/>
<protein>
    <submittedName>
        <fullName evidence="2">Uncharacterized protein</fullName>
    </submittedName>
</protein>
<proteinExistence type="predicted"/>
<evidence type="ECO:0000313" key="3">
    <source>
        <dbReference type="Proteomes" id="UP000076632"/>
    </source>
</evidence>
<evidence type="ECO:0000313" key="2">
    <source>
        <dbReference type="EMBL" id="KZF19421.1"/>
    </source>
</evidence>